<dbReference type="InterPro" id="IPR040185">
    <property type="entry name" value="Far11/STRP"/>
</dbReference>
<dbReference type="SMART" id="SM01292">
    <property type="entry name" value="N1221"/>
    <property type="match status" value="1"/>
</dbReference>
<dbReference type="InterPro" id="IPR021819">
    <property type="entry name" value="Far11/STRP_C"/>
</dbReference>
<dbReference type="OMA" id="MACKPEL"/>
<sequence>MTEPEMPTEEAQLDSVATSPQAAPEDALAPKHPELDPTQPAVFTDEIDAAAGPVESINAGQLHAQPAARPAHGQAKKAHDDIRIDYDFIDSEDMDVELDEWYSHAEDFVLLRSCRSVVRADTAFQALLPWHEADTNLIQQFIAAQLTLASLDHVGTTEKRHAICTIFCIAQGLTIRWVSKDVQNVWIRRNAQHLFSAGAYPVLVELLGKQFDVWFSLCDEPHTPDMETLFCQVITDIRQIMTSLYIMLEATQHGDGSQEQVSSCRPCLVTLLLSILARPRGTPENWEVQLPVRQIALLLRKAMLVTLGEQLELLKCKRRQRRRYELPEEADNAGVVTATTDEYAQFRAEIASKYPGFKPSQLIPQQTAPFELRQDKTHELPTYSDGQWSSTPAPSPPPSPRSRKGIFQTDQALPFPLPWSEDLSNKVPKSVEEATLMFHSRQRRDVAHIQTNQSLELLMRHDRGWDAPQASEASISPEVEEDKLLARVDRLYDECLPDLSSAISKLVDTLFNAATQLGTHSNLEALNTNEVRHTNGAGEPYRANGLGHQGGSDVDPGPEDVASIQNWLFGDQNATWQDDAHTRHQPEEHAAFLALHQFQILLKGISGFLLLLLKWFKVSHVLKFEFVSACLMDSDWVAVFQQAMLSLDPLLALNSTSASASESSFYTALRRLPAEDLPDSPAEQSLPGHDASGLPIWQSDKRALNVAKLRRAKEVEALTQAQRASPFKTLSTNSTPKLQQDPKSSHSNGPSNRKTKKAADAVSSRILFGAISLCKILHKCTKKKTGRAHLLLQHRIWLHLRRPLRVPHSQLQEIVLKLYKTQVPLCSRKWRSTNMKVITQIYMACKPELRDDWISGGEHGGVMSGFAAANAMGALANGQDLDLSEAKLAEDRLQRLIWFYNRGRAHNTKADEPSLLGNAATAYEEESDEEDFFERELNKRFAAMSTAQV</sequence>
<feature type="region of interest" description="Disordered" evidence="1">
    <location>
        <begin position="725"/>
        <end position="758"/>
    </location>
</feature>
<gene>
    <name evidence="4" type="ORF">BCR37DRAFT_377201</name>
</gene>
<feature type="compositionally biased region" description="Polar residues" evidence="1">
    <location>
        <begin position="725"/>
        <end position="752"/>
    </location>
</feature>
<evidence type="ECO:0000259" key="3">
    <source>
        <dbReference type="SMART" id="SM01293"/>
    </source>
</evidence>
<organism evidence="4 5">
    <name type="scientific">Protomyces lactucae-debilis</name>
    <dbReference type="NCBI Taxonomy" id="2754530"/>
    <lineage>
        <taxon>Eukaryota</taxon>
        <taxon>Fungi</taxon>
        <taxon>Dikarya</taxon>
        <taxon>Ascomycota</taxon>
        <taxon>Taphrinomycotina</taxon>
        <taxon>Taphrinomycetes</taxon>
        <taxon>Taphrinales</taxon>
        <taxon>Protomycetaceae</taxon>
        <taxon>Protomyces</taxon>
    </lineage>
</organism>
<evidence type="ECO:0000313" key="4">
    <source>
        <dbReference type="EMBL" id="ORY85523.1"/>
    </source>
</evidence>
<feature type="domain" description="Far11/STRP C-terminal" evidence="3">
    <location>
        <begin position="428"/>
        <end position="937"/>
    </location>
</feature>
<accession>A0A1Y2FNI7</accession>
<feature type="domain" description="Far11/STRP N-terminal" evidence="2">
    <location>
        <begin position="81"/>
        <end position="376"/>
    </location>
</feature>
<dbReference type="GO" id="GO:0005829">
    <property type="term" value="C:cytosol"/>
    <property type="evidence" value="ECO:0007669"/>
    <property type="project" value="TreeGrafter"/>
</dbReference>
<dbReference type="RefSeq" id="XP_040727005.1">
    <property type="nucleotide sequence ID" value="XM_040868756.1"/>
</dbReference>
<dbReference type="SMART" id="SM01293">
    <property type="entry name" value="DUF3402"/>
    <property type="match status" value="1"/>
</dbReference>
<dbReference type="PANTHER" id="PTHR13239:SF4">
    <property type="entry name" value="AT25231P"/>
    <property type="match status" value="1"/>
</dbReference>
<dbReference type="Pfam" id="PF11882">
    <property type="entry name" value="DUF3402"/>
    <property type="match status" value="1"/>
</dbReference>
<dbReference type="STRING" id="56484.A0A1Y2FNI7"/>
<evidence type="ECO:0000256" key="1">
    <source>
        <dbReference type="SAM" id="MobiDB-lite"/>
    </source>
</evidence>
<dbReference type="Pfam" id="PF07923">
    <property type="entry name" value="N1221"/>
    <property type="match status" value="1"/>
</dbReference>
<evidence type="ECO:0000313" key="5">
    <source>
        <dbReference type="Proteomes" id="UP000193685"/>
    </source>
</evidence>
<dbReference type="OrthoDB" id="18234at2759"/>
<dbReference type="PANTHER" id="PTHR13239">
    <property type="entry name" value="PROTEIN REQUIRED FOR HYPHAL ANASTOMOSIS HAM-2"/>
    <property type="match status" value="1"/>
</dbReference>
<keyword evidence="5" id="KW-1185">Reference proteome</keyword>
<dbReference type="AlphaFoldDB" id="A0A1Y2FNI7"/>
<comment type="caution">
    <text evidence="4">The sequence shown here is derived from an EMBL/GenBank/DDBJ whole genome shotgun (WGS) entry which is preliminary data.</text>
</comment>
<reference evidence="4 5" key="1">
    <citation type="submission" date="2016-07" db="EMBL/GenBank/DDBJ databases">
        <title>Pervasive Adenine N6-methylation of Active Genes in Fungi.</title>
        <authorList>
            <consortium name="DOE Joint Genome Institute"/>
            <person name="Mondo S.J."/>
            <person name="Dannebaum R.O."/>
            <person name="Kuo R.C."/>
            <person name="Labutti K."/>
            <person name="Haridas S."/>
            <person name="Kuo A."/>
            <person name="Salamov A."/>
            <person name="Ahrendt S.R."/>
            <person name="Lipzen A."/>
            <person name="Sullivan W."/>
            <person name="Andreopoulos W.B."/>
            <person name="Clum A."/>
            <person name="Lindquist E."/>
            <person name="Daum C."/>
            <person name="Ramamoorthy G.K."/>
            <person name="Gryganskyi A."/>
            <person name="Culley D."/>
            <person name="Magnuson J.K."/>
            <person name="James T.Y."/>
            <person name="O'Malley M.A."/>
            <person name="Stajich J.E."/>
            <person name="Spatafora J.W."/>
            <person name="Visel A."/>
            <person name="Grigoriev I.V."/>
        </authorList>
    </citation>
    <scope>NUCLEOTIDE SEQUENCE [LARGE SCALE GENOMIC DNA]</scope>
    <source>
        <strain evidence="4 5">12-1054</strain>
    </source>
</reference>
<protein>
    <recommendedName>
        <fullName evidence="6">Far11/STRP C-terminal domain-containing protein</fullName>
    </recommendedName>
</protein>
<dbReference type="GO" id="GO:0007010">
    <property type="term" value="P:cytoskeleton organization"/>
    <property type="evidence" value="ECO:0007669"/>
    <property type="project" value="TreeGrafter"/>
</dbReference>
<name>A0A1Y2FNI7_PROLT</name>
<dbReference type="InterPro" id="IPR012486">
    <property type="entry name" value="Far11/STRP_N"/>
</dbReference>
<feature type="region of interest" description="Disordered" evidence="1">
    <location>
        <begin position="380"/>
        <end position="405"/>
    </location>
</feature>
<dbReference type="GeneID" id="63785355"/>
<evidence type="ECO:0008006" key="6">
    <source>
        <dbReference type="Google" id="ProtNLM"/>
    </source>
</evidence>
<feature type="compositionally biased region" description="Acidic residues" evidence="1">
    <location>
        <begin position="1"/>
        <end position="12"/>
    </location>
</feature>
<dbReference type="EMBL" id="MCFI01000004">
    <property type="protein sequence ID" value="ORY85523.1"/>
    <property type="molecule type" value="Genomic_DNA"/>
</dbReference>
<feature type="region of interest" description="Disordered" evidence="1">
    <location>
        <begin position="1"/>
        <end position="40"/>
    </location>
</feature>
<dbReference type="Proteomes" id="UP000193685">
    <property type="component" value="Unassembled WGS sequence"/>
</dbReference>
<evidence type="ECO:0000259" key="2">
    <source>
        <dbReference type="SMART" id="SM01292"/>
    </source>
</evidence>
<proteinExistence type="predicted"/>